<dbReference type="SUPFAM" id="SSF56801">
    <property type="entry name" value="Acetyl-CoA synthetase-like"/>
    <property type="match status" value="1"/>
</dbReference>
<sequence>MKCRNFSTPGRPPPVTDLAPRSLSGLLLTLAQGSSAQAPLYTFLGDDGEESVWSASELDVRARRIASALRERGAVGERVLLLYPPGLDYIAGFFGCLYAGAVAVPAYPPDPMRLERTLPRL</sequence>
<dbReference type="EMBL" id="RAWM01000248">
    <property type="protein sequence ID" value="RKH56976.1"/>
    <property type="molecule type" value="Genomic_DNA"/>
</dbReference>
<accession>A0A3A8PKR0</accession>
<keyword evidence="2" id="KW-1133">Transmembrane helix</keyword>
<comment type="similarity">
    <text evidence="1">Belongs to the ATP-dependent AMP-binding enzyme family.</text>
</comment>
<gene>
    <name evidence="4" type="ORF">D7X96_38835</name>
</gene>
<dbReference type="PANTHER" id="PTHR22754">
    <property type="entry name" value="DISCO-INTERACTING PROTEIN 2 DIP2 -RELATED"/>
    <property type="match status" value="1"/>
</dbReference>
<feature type="transmembrane region" description="Helical" evidence="2">
    <location>
        <begin position="89"/>
        <end position="107"/>
    </location>
</feature>
<name>A0A3A8PKR0_9BACT</name>
<keyword evidence="5" id="KW-1185">Reference proteome</keyword>
<evidence type="ECO:0000313" key="4">
    <source>
        <dbReference type="EMBL" id="RKH56976.1"/>
    </source>
</evidence>
<dbReference type="PANTHER" id="PTHR22754:SF32">
    <property type="entry name" value="DISCO-INTERACTING PROTEIN 2"/>
    <property type="match status" value="1"/>
</dbReference>
<keyword evidence="2" id="KW-0812">Transmembrane</keyword>
<reference evidence="5" key="1">
    <citation type="submission" date="2018-09" db="EMBL/GenBank/DDBJ databases">
        <authorList>
            <person name="Livingstone P.G."/>
            <person name="Whitworth D.E."/>
        </authorList>
    </citation>
    <scope>NUCLEOTIDE SEQUENCE [LARGE SCALE GENOMIC DNA]</scope>
    <source>
        <strain evidence="5">AB047A</strain>
    </source>
</reference>
<comment type="caution">
    <text evidence="4">The sequence shown here is derived from an EMBL/GenBank/DDBJ whole genome shotgun (WGS) entry which is preliminary data.</text>
</comment>
<protein>
    <recommendedName>
        <fullName evidence="3">AMP-dependent synthetase/ligase domain-containing protein</fullName>
    </recommendedName>
</protein>
<dbReference type="InterPro" id="IPR000873">
    <property type="entry name" value="AMP-dep_synth/lig_dom"/>
</dbReference>
<evidence type="ECO:0000256" key="1">
    <source>
        <dbReference type="ARBA" id="ARBA00006432"/>
    </source>
</evidence>
<evidence type="ECO:0000259" key="3">
    <source>
        <dbReference type="Pfam" id="PF00501"/>
    </source>
</evidence>
<dbReference type="InterPro" id="IPR042099">
    <property type="entry name" value="ANL_N_sf"/>
</dbReference>
<feature type="domain" description="AMP-dependent synthetase/ligase" evidence="3">
    <location>
        <begin position="39"/>
        <end position="108"/>
    </location>
</feature>
<dbReference type="Proteomes" id="UP000282656">
    <property type="component" value="Unassembled WGS sequence"/>
</dbReference>
<proteinExistence type="inferred from homology"/>
<evidence type="ECO:0000313" key="5">
    <source>
        <dbReference type="Proteomes" id="UP000282656"/>
    </source>
</evidence>
<organism evidence="4 5">
    <name type="scientific">Corallococcus interemptor</name>
    <dbReference type="NCBI Taxonomy" id="2316720"/>
    <lineage>
        <taxon>Bacteria</taxon>
        <taxon>Pseudomonadati</taxon>
        <taxon>Myxococcota</taxon>
        <taxon>Myxococcia</taxon>
        <taxon>Myxococcales</taxon>
        <taxon>Cystobacterineae</taxon>
        <taxon>Myxococcaceae</taxon>
        <taxon>Corallococcus</taxon>
    </lineage>
</organism>
<dbReference type="AlphaFoldDB" id="A0A3A8PKR0"/>
<evidence type="ECO:0000256" key="2">
    <source>
        <dbReference type="SAM" id="Phobius"/>
    </source>
</evidence>
<dbReference type="Pfam" id="PF00501">
    <property type="entry name" value="AMP-binding"/>
    <property type="match status" value="1"/>
</dbReference>
<dbReference type="Gene3D" id="3.40.50.12780">
    <property type="entry name" value="N-terminal domain of ligase-like"/>
    <property type="match status" value="1"/>
</dbReference>
<dbReference type="OrthoDB" id="5513528at2"/>
<keyword evidence="2" id="KW-0472">Membrane</keyword>
<feature type="non-terminal residue" evidence="4">
    <location>
        <position position="121"/>
    </location>
</feature>